<dbReference type="InterPro" id="IPR008653">
    <property type="entry name" value="IER"/>
</dbReference>
<evidence type="ECO:0000256" key="1">
    <source>
        <dbReference type="ARBA" id="ARBA00006186"/>
    </source>
</evidence>
<feature type="compositionally biased region" description="Polar residues" evidence="2">
    <location>
        <begin position="99"/>
        <end position="109"/>
    </location>
</feature>
<dbReference type="Pfam" id="PF05760">
    <property type="entry name" value="IER"/>
    <property type="match status" value="1"/>
</dbReference>
<dbReference type="PANTHER" id="PTHR15895">
    <property type="entry name" value="IMMEDIATE EARLY RESPONSE GENE"/>
    <property type="match status" value="1"/>
</dbReference>
<organism evidence="3 4">
    <name type="scientific">Oryzias latipes</name>
    <name type="common">Japanese rice fish</name>
    <name type="synonym">Japanese killifish</name>
    <dbReference type="NCBI Taxonomy" id="8090"/>
    <lineage>
        <taxon>Eukaryota</taxon>
        <taxon>Metazoa</taxon>
        <taxon>Chordata</taxon>
        <taxon>Craniata</taxon>
        <taxon>Vertebrata</taxon>
        <taxon>Euteleostomi</taxon>
        <taxon>Actinopterygii</taxon>
        <taxon>Neopterygii</taxon>
        <taxon>Teleostei</taxon>
        <taxon>Neoteleostei</taxon>
        <taxon>Acanthomorphata</taxon>
        <taxon>Ovalentaria</taxon>
        <taxon>Atherinomorphae</taxon>
        <taxon>Beloniformes</taxon>
        <taxon>Adrianichthyidae</taxon>
        <taxon>Oryziinae</taxon>
        <taxon>Oryzias</taxon>
    </lineage>
</organism>
<evidence type="ECO:0000313" key="4">
    <source>
        <dbReference type="Proteomes" id="UP000265180"/>
    </source>
</evidence>
<protein>
    <submittedName>
        <fullName evidence="3">Immediate early response 2b</fullName>
    </submittedName>
</protein>
<evidence type="ECO:0000256" key="2">
    <source>
        <dbReference type="SAM" id="MobiDB-lite"/>
    </source>
</evidence>
<reference key="1">
    <citation type="journal article" date="2007" name="Nature">
        <title>The medaka draft genome and insights into vertebrate genome evolution.</title>
        <authorList>
            <person name="Kasahara M."/>
            <person name="Naruse K."/>
            <person name="Sasaki S."/>
            <person name="Nakatani Y."/>
            <person name="Qu W."/>
            <person name="Ahsan B."/>
            <person name="Yamada T."/>
            <person name="Nagayasu Y."/>
            <person name="Doi K."/>
            <person name="Kasai Y."/>
            <person name="Jindo T."/>
            <person name="Kobayashi D."/>
            <person name="Shimada A."/>
            <person name="Toyoda A."/>
            <person name="Kuroki Y."/>
            <person name="Fujiyama A."/>
            <person name="Sasaki T."/>
            <person name="Shimizu A."/>
            <person name="Asakawa S."/>
            <person name="Shimizu N."/>
            <person name="Hashimoto S."/>
            <person name="Yang J."/>
            <person name="Lee Y."/>
            <person name="Matsushima K."/>
            <person name="Sugano S."/>
            <person name="Sakaizumi M."/>
            <person name="Narita T."/>
            <person name="Ohishi K."/>
            <person name="Haga S."/>
            <person name="Ohta F."/>
            <person name="Nomoto H."/>
            <person name="Nogata K."/>
            <person name="Morishita T."/>
            <person name="Endo T."/>
            <person name="Shin-I T."/>
            <person name="Takeda H."/>
            <person name="Morishita S."/>
            <person name="Kohara Y."/>
        </authorList>
    </citation>
    <scope>NUCLEOTIDE SEQUENCE [LARGE SCALE GENOMIC DNA]</scope>
    <source>
        <strain>Hd-rR</strain>
    </source>
</reference>
<evidence type="ECO:0000313" key="3">
    <source>
        <dbReference type="Ensembl" id="ENSORLP00020006543.1"/>
    </source>
</evidence>
<proteinExistence type="inferred from homology"/>
<sequence>MEVNVEARRILAVSISKLYASRSQRGGLRLHRSLLLSMVMRSARDIYHSSRESEQPNGEQPVTEEPMDTNCDPKEKARLTRRRSTEAGKFEEEPADDSCQFNESRQVTAAESKRVDV</sequence>
<feature type="compositionally biased region" description="Basic and acidic residues" evidence="2">
    <location>
        <begin position="71"/>
        <end position="92"/>
    </location>
</feature>
<dbReference type="AlphaFoldDB" id="A0A3P9KDZ3"/>
<feature type="region of interest" description="Disordered" evidence="2">
    <location>
        <begin position="47"/>
        <end position="117"/>
    </location>
</feature>
<dbReference type="Ensembl" id="ENSORLT00020004410.1">
    <property type="protein sequence ID" value="ENSORLP00020006543.1"/>
    <property type="gene ID" value="ENSORLG00020007386.1"/>
</dbReference>
<name>A0A3P9KDZ3_ORYLA</name>
<comment type="similarity">
    <text evidence="1">Belongs to the IER family.</text>
</comment>
<accession>A0A3P9KDZ3</accession>
<reference evidence="3 4" key="2">
    <citation type="submission" date="2017-04" db="EMBL/GenBank/DDBJ databases">
        <title>CpG methylation of centromeres and impact of large insertions on vertebrate speciation.</title>
        <authorList>
            <person name="Ichikawa K."/>
            <person name="Yoshimura J."/>
            <person name="Morishita S."/>
        </authorList>
    </citation>
    <scope>NUCLEOTIDE SEQUENCE</scope>
    <source>
        <strain evidence="3 4">HNI</strain>
    </source>
</reference>
<reference evidence="3" key="3">
    <citation type="submission" date="2025-08" db="UniProtKB">
        <authorList>
            <consortium name="Ensembl"/>
        </authorList>
    </citation>
    <scope>IDENTIFICATION</scope>
    <source>
        <strain evidence="3">HNI</strain>
    </source>
</reference>
<reference evidence="3" key="4">
    <citation type="submission" date="2025-09" db="UniProtKB">
        <authorList>
            <consortium name="Ensembl"/>
        </authorList>
    </citation>
    <scope>IDENTIFICATION</scope>
    <source>
        <strain evidence="3">HNI</strain>
    </source>
</reference>
<dbReference type="Proteomes" id="UP000265180">
    <property type="component" value="Chromosome 1"/>
</dbReference>